<dbReference type="InterPro" id="IPR036249">
    <property type="entry name" value="Thioredoxin-like_sf"/>
</dbReference>
<name>A0A9D2TEU9_9FIRM</name>
<dbReference type="PANTHER" id="PTHR30041">
    <property type="entry name" value="ARSENATE REDUCTASE"/>
    <property type="match status" value="1"/>
</dbReference>
<organism evidence="2 3">
    <name type="scientific">Candidatus Enterocloster excrementigallinarum</name>
    <dbReference type="NCBI Taxonomy" id="2838558"/>
    <lineage>
        <taxon>Bacteria</taxon>
        <taxon>Bacillati</taxon>
        <taxon>Bacillota</taxon>
        <taxon>Clostridia</taxon>
        <taxon>Lachnospirales</taxon>
        <taxon>Lachnospiraceae</taxon>
        <taxon>Enterocloster</taxon>
    </lineage>
</organism>
<dbReference type="Proteomes" id="UP000823863">
    <property type="component" value="Unassembled WGS sequence"/>
</dbReference>
<comment type="caution">
    <text evidence="2">The sequence shown here is derived from an EMBL/GenBank/DDBJ whole genome shotgun (WGS) entry which is preliminary data.</text>
</comment>
<dbReference type="PROSITE" id="PS51353">
    <property type="entry name" value="ARSC"/>
    <property type="match status" value="1"/>
</dbReference>
<evidence type="ECO:0000313" key="2">
    <source>
        <dbReference type="EMBL" id="HJC67314.1"/>
    </source>
</evidence>
<dbReference type="AlphaFoldDB" id="A0A9D2TEU9"/>
<comment type="similarity">
    <text evidence="1">Belongs to the ArsC family.</text>
</comment>
<dbReference type="CDD" id="cd03036">
    <property type="entry name" value="ArsC_like"/>
    <property type="match status" value="1"/>
</dbReference>
<protein>
    <submittedName>
        <fullName evidence="2">Arsenate reductase family protein</fullName>
    </submittedName>
</protein>
<gene>
    <name evidence="2" type="ORF">H9931_11470</name>
</gene>
<dbReference type="SUPFAM" id="SSF52833">
    <property type="entry name" value="Thioredoxin-like"/>
    <property type="match status" value="1"/>
</dbReference>
<dbReference type="InterPro" id="IPR006504">
    <property type="entry name" value="Tscrpt_reg_Spx/MgsR"/>
</dbReference>
<dbReference type="PANTHER" id="PTHR30041:SF8">
    <property type="entry name" value="PROTEIN YFFB"/>
    <property type="match status" value="1"/>
</dbReference>
<dbReference type="Gene3D" id="3.40.30.10">
    <property type="entry name" value="Glutaredoxin"/>
    <property type="match status" value="1"/>
</dbReference>
<reference evidence="2" key="1">
    <citation type="journal article" date="2021" name="PeerJ">
        <title>Extensive microbial diversity within the chicken gut microbiome revealed by metagenomics and culture.</title>
        <authorList>
            <person name="Gilroy R."/>
            <person name="Ravi A."/>
            <person name="Getino M."/>
            <person name="Pursley I."/>
            <person name="Horton D.L."/>
            <person name="Alikhan N.F."/>
            <person name="Baker D."/>
            <person name="Gharbi K."/>
            <person name="Hall N."/>
            <person name="Watson M."/>
            <person name="Adriaenssens E.M."/>
            <person name="Foster-Nyarko E."/>
            <person name="Jarju S."/>
            <person name="Secka A."/>
            <person name="Antonio M."/>
            <person name="Oren A."/>
            <person name="Chaudhuri R.R."/>
            <person name="La Ragione R."/>
            <person name="Hildebrand F."/>
            <person name="Pallen M.J."/>
        </authorList>
    </citation>
    <scope>NUCLEOTIDE SEQUENCE</scope>
    <source>
        <strain evidence="2">CHK198-12963</strain>
    </source>
</reference>
<reference evidence="2" key="2">
    <citation type="submission" date="2021-04" db="EMBL/GenBank/DDBJ databases">
        <authorList>
            <person name="Gilroy R."/>
        </authorList>
    </citation>
    <scope>NUCLEOTIDE SEQUENCE</scope>
    <source>
        <strain evidence="2">CHK198-12963</strain>
    </source>
</reference>
<dbReference type="InterPro" id="IPR006660">
    <property type="entry name" value="Arsenate_reductase-like"/>
</dbReference>
<sequence>MILFIEYPKCSTCQKAKKWLMEHQIEFTDRHIVEKNPSSQELTQWVKQSGLPLKRFFNTSGMKYKELNLKDRLPSMSEEEQITLLASDGMLVKRPLLVGDDFVIPGFKEKEWMERLGIEA</sequence>
<evidence type="ECO:0000256" key="1">
    <source>
        <dbReference type="PROSITE-ProRule" id="PRU01282"/>
    </source>
</evidence>
<dbReference type="Pfam" id="PF03960">
    <property type="entry name" value="ArsC"/>
    <property type="match status" value="1"/>
</dbReference>
<accession>A0A9D2TEU9</accession>
<dbReference type="NCBIfam" id="TIGR01617">
    <property type="entry name" value="arsC_related"/>
    <property type="match status" value="1"/>
</dbReference>
<dbReference type="EMBL" id="DWWB01000063">
    <property type="protein sequence ID" value="HJC67314.1"/>
    <property type="molecule type" value="Genomic_DNA"/>
</dbReference>
<proteinExistence type="inferred from homology"/>
<evidence type="ECO:0000313" key="3">
    <source>
        <dbReference type="Proteomes" id="UP000823863"/>
    </source>
</evidence>